<sequence>MTVLLSLSQCHTNEIDFSDIELPNYTGEVVVPLGTATYTVADLLTDLEDESLEIDTAQSGLLSLIYRDTTTFTNTDEVIVINDVSNNGFIDSPVEIIGATPSEVGDVEFTQDLEFLYPIDGGDQLDSINYSMGQITITYESDFDVPLSFSMVIDDIIDRATGNPLVLTGIAAPNGSGNQSQSLVNHKTIARQNNSNENSFTGTFLGTLDVGAGDNVYTTDQFRYTIDITGADFETIYGYFGEKNYDLFDQSIAMDFFDQLDGEIKFSSPEVRIIVDNSFGLTMGLNLSNISTSNANSSQTLTGSVTEQLQFINGPDIYSVGSSRTSSVRINNTNSNIADLFSISPNMVNLTINAQSNYSNSPNRVPEDDRNFTDQNSTASTIVEVELPLNLQLRQLTRHIDYSLSDFSFDQADTINLRIKTNNRLPMSGTLDLQFLDADSAVVYESKNVSIFTSPEVPAGSNINEPVVNIDFIPLFGEGLDALFNQPTIRIVIHVDSYDVENDTYVKIFADYALEILLGVEATLDVEL</sequence>
<dbReference type="EMBL" id="CP106679">
    <property type="protein sequence ID" value="UXP33746.1"/>
    <property type="molecule type" value="Genomic_DNA"/>
</dbReference>
<dbReference type="RefSeq" id="WP_262311173.1">
    <property type="nucleotide sequence ID" value="NZ_CP106679.1"/>
</dbReference>
<evidence type="ECO:0000313" key="2">
    <source>
        <dbReference type="Proteomes" id="UP001065174"/>
    </source>
</evidence>
<protein>
    <recommendedName>
        <fullName evidence="3">DUF4270 family protein</fullName>
    </recommendedName>
</protein>
<evidence type="ECO:0000313" key="1">
    <source>
        <dbReference type="EMBL" id="UXP33746.1"/>
    </source>
</evidence>
<proteinExistence type="predicted"/>
<organism evidence="1 2">
    <name type="scientific">Reichenbachiella agarivorans</name>
    <dbReference type="NCBI Taxonomy" id="2979464"/>
    <lineage>
        <taxon>Bacteria</taxon>
        <taxon>Pseudomonadati</taxon>
        <taxon>Bacteroidota</taxon>
        <taxon>Cytophagia</taxon>
        <taxon>Cytophagales</taxon>
        <taxon>Reichenbachiellaceae</taxon>
        <taxon>Reichenbachiella</taxon>
    </lineage>
</organism>
<gene>
    <name evidence="1" type="ORF">N6H18_07240</name>
</gene>
<evidence type="ECO:0008006" key="3">
    <source>
        <dbReference type="Google" id="ProtNLM"/>
    </source>
</evidence>
<keyword evidence="2" id="KW-1185">Reference proteome</keyword>
<dbReference type="Proteomes" id="UP001065174">
    <property type="component" value="Chromosome"/>
</dbReference>
<name>A0ABY6CT94_9BACT</name>
<reference evidence="1" key="1">
    <citation type="submission" date="2022-09" db="EMBL/GenBank/DDBJ databases">
        <title>Comparative genomics and taxonomic characterization of three novel marine species of genus Reichenbachiella exhibiting antioxidant and polysaccharide degradation activities.</title>
        <authorList>
            <person name="Muhammad N."/>
            <person name="Lee Y.-J."/>
            <person name="Ko J."/>
            <person name="Kim S.-G."/>
        </authorList>
    </citation>
    <scope>NUCLEOTIDE SEQUENCE</scope>
    <source>
        <strain evidence="1">BKB1-1</strain>
    </source>
</reference>
<accession>A0ABY6CT94</accession>